<keyword evidence="4" id="KW-1185">Reference proteome</keyword>
<accession>A0A8H7DKS0</accession>
<dbReference type="EMBL" id="JACAZH010000002">
    <property type="protein sequence ID" value="KAF7374861.1"/>
    <property type="molecule type" value="Genomic_DNA"/>
</dbReference>
<dbReference type="PANTHER" id="PTHR42850">
    <property type="entry name" value="METALLOPHOSPHOESTERASE"/>
    <property type="match status" value="1"/>
</dbReference>
<protein>
    <submittedName>
        <fullName evidence="3">Phosphoric monoester hydrolase</fullName>
    </submittedName>
</protein>
<sequence length="439" mass="49824">MPARQLQLAAFSILALFLSLFPFLWNRRFQRHMALCHPISWYPGFRSLYGSKDAFKRRISDTRVVVMGDIHGMNEPFKALLDKLSFDPASDVLLHVGDIIAKGPHEDSMSILAYMTTHNVTGVRGNHDQMVIEWRAWLEWIGQLDGGSHFLTQFHAKVDEADPDDPEAWAEKHIRKTKKQSKWWKRIPRGWKILSDHYRIARAMSDAEYQYLLSLPLVLHAPAVHAFIAHAGVLPSDPRYAPYHRRQPLARVPMLPGGDKRDRSNPEKTLPVLRRLQEAALLTEVPQNADPWVTLNMRGVLKDNSITRTKDGEPWADIWNRDMSSCAGFSQYMHLTKHDKMVLPCYPATAIYGHAASRGLDVKRWSVGLDTGCVYGRRLSALVLESTLLLDSSKSQSQSQSQTFGGKVDNEVDIEARKKKAIPFGDGEARIIDISCKLK</sequence>
<dbReference type="Proteomes" id="UP000623467">
    <property type="component" value="Unassembled WGS sequence"/>
</dbReference>
<keyword evidence="1" id="KW-1133">Transmembrane helix</keyword>
<dbReference type="SUPFAM" id="SSF56300">
    <property type="entry name" value="Metallo-dependent phosphatases"/>
    <property type="match status" value="1"/>
</dbReference>
<feature type="domain" description="Calcineurin-like phosphoesterase" evidence="2">
    <location>
        <begin position="63"/>
        <end position="202"/>
    </location>
</feature>
<dbReference type="Gene3D" id="3.60.21.10">
    <property type="match status" value="1"/>
</dbReference>
<evidence type="ECO:0000313" key="4">
    <source>
        <dbReference type="Proteomes" id="UP000623467"/>
    </source>
</evidence>
<dbReference type="InterPro" id="IPR029052">
    <property type="entry name" value="Metallo-depent_PP-like"/>
</dbReference>
<proteinExistence type="predicted"/>
<evidence type="ECO:0000313" key="3">
    <source>
        <dbReference type="EMBL" id="KAF7374861.1"/>
    </source>
</evidence>
<keyword evidence="1" id="KW-0812">Transmembrane</keyword>
<dbReference type="GO" id="GO:0005737">
    <property type="term" value="C:cytoplasm"/>
    <property type="evidence" value="ECO:0007669"/>
    <property type="project" value="TreeGrafter"/>
</dbReference>
<dbReference type="InterPro" id="IPR004843">
    <property type="entry name" value="Calcineurin-like_PHP"/>
</dbReference>
<keyword evidence="1" id="KW-0472">Membrane</keyword>
<reference evidence="3" key="1">
    <citation type="submission" date="2020-05" db="EMBL/GenBank/DDBJ databases">
        <title>Mycena genomes resolve the evolution of fungal bioluminescence.</title>
        <authorList>
            <person name="Tsai I.J."/>
        </authorList>
    </citation>
    <scope>NUCLEOTIDE SEQUENCE</scope>
    <source>
        <strain evidence="3">160909Yilan</strain>
    </source>
</reference>
<evidence type="ECO:0000256" key="1">
    <source>
        <dbReference type="SAM" id="Phobius"/>
    </source>
</evidence>
<gene>
    <name evidence="3" type="ORF">MSAN_00372100</name>
</gene>
<dbReference type="InterPro" id="IPR050126">
    <property type="entry name" value="Ap4A_hydrolase"/>
</dbReference>
<name>A0A8H7DKS0_9AGAR</name>
<comment type="caution">
    <text evidence="3">The sequence shown here is derived from an EMBL/GenBank/DDBJ whole genome shotgun (WGS) entry which is preliminary data.</text>
</comment>
<dbReference type="OrthoDB" id="10267127at2759"/>
<feature type="transmembrane region" description="Helical" evidence="1">
    <location>
        <begin position="6"/>
        <end position="25"/>
    </location>
</feature>
<keyword evidence="3" id="KW-0378">Hydrolase</keyword>
<evidence type="ECO:0000259" key="2">
    <source>
        <dbReference type="Pfam" id="PF00149"/>
    </source>
</evidence>
<dbReference type="Pfam" id="PF00149">
    <property type="entry name" value="Metallophos"/>
    <property type="match status" value="1"/>
</dbReference>
<dbReference type="GO" id="GO:0000298">
    <property type="term" value="F:endopolyphosphatase activity"/>
    <property type="evidence" value="ECO:0007669"/>
    <property type="project" value="TreeGrafter"/>
</dbReference>
<dbReference type="AlphaFoldDB" id="A0A8H7DKS0"/>
<dbReference type="PANTHER" id="PTHR42850:SF4">
    <property type="entry name" value="ZINC-DEPENDENT ENDOPOLYPHOSPHATASE"/>
    <property type="match status" value="1"/>
</dbReference>
<dbReference type="GO" id="GO:0016791">
    <property type="term" value="F:phosphatase activity"/>
    <property type="evidence" value="ECO:0007669"/>
    <property type="project" value="TreeGrafter"/>
</dbReference>
<organism evidence="3 4">
    <name type="scientific">Mycena sanguinolenta</name>
    <dbReference type="NCBI Taxonomy" id="230812"/>
    <lineage>
        <taxon>Eukaryota</taxon>
        <taxon>Fungi</taxon>
        <taxon>Dikarya</taxon>
        <taxon>Basidiomycota</taxon>
        <taxon>Agaricomycotina</taxon>
        <taxon>Agaricomycetes</taxon>
        <taxon>Agaricomycetidae</taxon>
        <taxon>Agaricales</taxon>
        <taxon>Marasmiineae</taxon>
        <taxon>Mycenaceae</taxon>
        <taxon>Mycena</taxon>
    </lineage>
</organism>
<dbReference type="GO" id="GO:0006798">
    <property type="term" value="P:polyphosphate catabolic process"/>
    <property type="evidence" value="ECO:0007669"/>
    <property type="project" value="TreeGrafter"/>
</dbReference>